<evidence type="ECO:0000313" key="2">
    <source>
        <dbReference type="Proteomes" id="UP001566132"/>
    </source>
</evidence>
<sequence length="130" mass="15113">MNNCMETGTFATIWKTGTDMFNKCHGQTIEEINKERLEKELEEKNVIHQDQYDFRKDFSTLGTLNRVSDFTKWYYDGGHMRLSTGLSPLELTCNRSNYAHIIAYADGLALLIEAKNVRQLKMRAERISKN</sequence>
<gene>
    <name evidence="1" type="ORF">ABEB36_006176</name>
</gene>
<name>A0ABD1ESL3_HYPHA</name>
<dbReference type="Proteomes" id="UP001566132">
    <property type="component" value="Unassembled WGS sequence"/>
</dbReference>
<comment type="caution">
    <text evidence="1">The sequence shown here is derived from an EMBL/GenBank/DDBJ whole genome shotgun (WGS) entry which is preliminary data.</text>
</comment>
<protein>
    <submittedName>
        <fullName evidence="1">Uncharacterized protein</fullName>
    </submittedName>
</protein>
<proteinExistence type="predicted"/>
<organism evidence="1 2">
    <name type="scientific">Hypothenemus hampei</name>
    <name type="common">Coffee berry borer</name>
    <dbReference type="NCBI Taxonomy" id="57062"/>
    <lineage>
        <taxon>Eukaryota</taxon>
        <taxon>Metazoa</taxon>
        <taxon>Ecdysozoa</taxon>
        <taxon>Arthropoda</taxon>
        <taxon>Hexapoda</taxon>
        <taxon>Insecta</taxon>
        <taxon>Pterygota</taxon>
        <taxon>Neoptera</taxon>
        <taxon>Endopterygota</taxon>
        <taxon>Coleoptera</taxon>
        <taxon>Polyphaga</taxon>
        <taxon>Cucujiformia</taxon>
        <taxon>Curculionidae</taxon>
        <taxon>Scolytinae</taxon>
        <taxon>Hypothenemus</taxon>
    </lineage>
</organism>
<dbReference type="EMBL" id="JBDJPC010000005">
    <property type="protein sequence ID" value="KAL1500729.1"/>
    <property type="molecule type" value="Genomic_DNA"/>
</dbReference>
<reference evidence="1 2" key="1">
    <citation type="submission" date="2024-05" db="EMBL/GenBank/DDBJ databases">
        <title>Genetic variation in Jamaican populations of the coffee berry borer (Hypothenemus hampei).</title>
        <authorList>
            <person name="Errbii M."/>
            <person name="Myrie A."/>
        </authorList>
    </citation>
    <scope>NUCLEOTIDE SEQUENCE [LARGE SCALE GENOMIC DNA]</scope>
    <source>
        <strain evidence="1">JA-Hopewell-2020-01-JO</strain>
        <tissue evidence="1">Whole body</tissue>
    </source>
</reference>
<keyword evidence="2" id="KW-1185">Reference proteome</keyword>
<accession>A0ABD1ESL3</accession>
<dbReference type="AlphaFoldDB" id="A0ABD1ESL3"/>
<evidence type="ECO:0000313" key="1">
    <source>
        <dbReference type="EMBL" id="KAL1500729.1"/>
    </source>
</evidence>